<reference evidence="1 2" key="1">
    <citation type="submission" date="2016-04" db="EMBL/GenBank/DDBJ databases">
        <title>ATOL: Assembling a taxonomically balanced genome-scale reconstruction of the evolutionary history of the Enterobacteriaceae.</title>
        <authorList>
            <person name="Plunkett G.III."/>
            <person name="Neeno-Eckwall E.C."/>
            <person name="Glasner J.D."/>
            <person name="Perna N.T."/>
        </authorList>
    </citation>
    <scope>NUCLEOTIDE SEQUENCE [LARGE SCALE GENOMIC DNA]</scope>
    <source>
        <strain evidence="1 2">ATCC 700826</strain>
    </source>
</reference>
<organism evidence="1 2">
    <name type="scientific">Proteus hauseri ATCC 700826</name>
    <dbReference type="NCBI Taxonomy" id="1354271"/>
    <lineage>
        <taxon>Bacteria</taxon>
        <taxon>Pseudomonadati</taxon>
        <taxon>Pseudomonadota</taxon>
        <taxon>Gammaproteobacteria</taxon>
        <taxon>Enterobacterales</taxon>
        <taxon>Morganellaceae</taxon>
        <taxon>Proteus</taxon>
    </lineage>
</organism>
<protein>
    <submittedName>
        <fullName evidence="1">Uncharacterized protein</fullName>
    </submittedName>
</protein>
<gene>
    <name evidence="1" type="ORF">M997_1188</name>
</gene>
<dbReference type="Proteomes" id="UP000078250">
    <property type="component" value="Unassembled WGS sequence"/>
</dbReference>
<evidence type="ECO:0000313" key="1">
    <source>
        <dbReference type="EMBL" id="OAT48252.1"/>
    </source>
</evidence>
<accession>A0AAJ3HT91</accession>
<keyword evidence="2" id="KW-1185">Reference proteome</keyword>
<sequence>MSELELDYSYSDIYRDILKRESIYLRKTATKFSYQYIGDASVRMVFLN</sequence>
<name>A0AAJ3HT91_PROHU</name>
<dbReference type="RefSeq" id="WP_156510809.1">
    <property type="nucleotide sequence ID" value="NZ_LXEV01000017.1"/>
</dbReference>
<dbReference type="EMBL" id="LXEV01000017">
    <property type="protein sequence ID" value="OAT48252.1"/>
    <property type="molecule type" value="Genomic_DNA"/>
</dbReference>
<dbReference type="AlphaFoldDB" id="A0AAJ3HT91"/>
<evidence type="ECO:0000313" key="2">
    <source>
        <dbReference type="Proteomes" id="UP000078250"/>
    </source>
</evidence>
<comment type="caution">
    <text evidence="1">The sequence shown here is derived from an EMBL/GenBank/DDBJ whole genome shotgun (WGS) entry which is preliminary data.</text>
</comment>
<proteinExistence type="predicted"/>